<evidence type="ECO:0000313" key="3">
    <source>
        <dbReference type="EMBL" id="GLO65997.1"/>
    </source>
</evidence>
<evidence type="ECO:0000256" key="2">
    <source>
        <dbReference type="SAM" id="Phobius"/>
    </source>
</evidence>
<feature type="transmembrane region" description="Helical" evidence="2">
    <location>
        <begin position="12"/>
        <end position="35"/>
    </location>
</feature>
<dbReference type="Proteomes" id="UP001275436">
    <property type="component" value="Unassembled WGS sequence"/>
</dbReference>
<dbReference type="RefSeq" id="WP_317957966.1">
    <property type="nucleotide sequence ID" value="NZ_BSKO01000001.1"/>
</dbReference>
<sequence length="198" mass="22512">MNNNEEKKKMNPFILVLFAGVIPLFVVAILAVFVLEMAGMEVVDWAKEKTSNVPIVGEMIKEDQPTEESTQKLEAAQAKLQERQDEITELENSIGDLESTIKQLEDEILRLEHRNDSNNNTEENQNPEEDVANEMIQSFTEMKGKQAAQILESIDDDQLVVRILTGMEPGERGEILQRMTKEKAARYTELVMATMENE</sequence>
<organism evidence="3 4">
    <name type="scientific">Oceanobacillus kimchii</name>
    <dbReference type="NCBI Taxonomy" id="746691"/>
    <lineage>
        <taxon>Bacteria</taxon>
        <taxon>Bacillati</taxon>
        <taxon>Bacillota</taxon>
        <taxon>Bacilli</taxon>
        <taxon>Bacillales</taxon>
        <taxon>Bacillaceae</taxon>
        <taxon>Oceanobacillus</taxon>
    </lineage>
</organism>
<name>A0ABQ5TN78_9BACI</name>
<keyword evidence="1" id="KW-0175">Coiled coil</keyword>
<evidence type="ECO:0008006" key="5">
    <source>
        <dbReference type="Google" id="ProtNLM"/>
    </source>
</evidence>
<accession>A0ABQ5TN78</accession>
<comment type="caution">
    <text evidence="3">The sequence shown here is derived from an EMBL/GenBank/DDBJ whole genome shotgun (WGS) entry which is preliminary data.</text>
</comment>
<protein>
    <recommendedName>
        <fullName evidence="5">Magnesium transporter MgtE intracellular domain-containing protein</fullName>
    </recommendedName>
</protein>
<evidence type="ECO:0000256" key="1">
    <source>
        <dbReference type="SAM" id="Coils"/>
    </source>
</evidence>
<keyword evidence="2" id="KW-1133">Transmembrane helix</keyword>
<gene>
    <name evidence="3" type="ORF">MACH08_17810</name>
</gene>
<proteinExistence type="predicted"/>
<keyword evidence="4" id="KW-1185">Reference proteome</keyword>
<reference evidence="3 4" key="1">
    <citation type="submission" date="2023-02" db="EMBL/GenBank/DDBJ databases">
        <title>Oceanobacillus kimchii IFOP_LL358 isolated form Alexandrium catenella lab strain.</title>
        <authorList>
            <person name="Gajardo G."/>
            <person name="Ueki S."/>
            <person name="Maruyama F."/>
        </authorList>
    </citation>
    <scope>NUCLEOTIDE SEQUENCE [LARGE SCALE GENOMIC DNA]</scope>
    <source>
        <strain evidence="3 4">IFOP_LL358</strain>
    </source>
</reference>
<keyword evidence="2" id="KW-0812">Transmembrane</keyword>
<dbReference type="EMBL" id="BSKO01000001">
    <property type="protein sequence ID" value="GLO65997.1"/>
    <property type="molecule type" value="Genomic_DNA"/>
</dbReference>
<evidence type="ECO:0000313" key="4">
    <source>
        <dbReference type="Proteomes" id="UP001275436"/>
    </source>
</evidence>
<feature type="coiled-coil region" evidence="1">
    <location>
        <begin position="66"/>
        <end position="121"/>
    </location>
</feature>
<keyword evidence="2" id="KW-0472">Membrane</keyword>